<name>A0A1G2SES8_9BACT</name>
<keyword evidence="1" id="KW-0472">Membrane</keyword>
<accession>A0A1G2SES8</accession>
<keyword evidence="1" id="KW-0812">Transmembrane</keyword>
<sequence length="257" mass="29298">MISNNQDEQALQRTAIGSGNSKSLIILISATLALVLTTFLYWPVYQRFPLDGFSIGIDQEINKIDLPIGEDIKEILNGSLYLPFNKHEMCLVNKNSFRFFHADSNSPGVPFTFYTDDLNKSDFGKSNKLGSMAVRLYYQNGLSVDEIYREFNSPQKCFQLETKKLKEYASSTIEYSYLGLARMEELNLDGGRKISVVRNLVGGYAIDTSSSSIYIRARLVFFLATFLALSFVFFKLITLIIPAFIFLFELYKKYTSR</sequence>
<comment type="caution">
    <text evidence="2">The sequence shown here is derived from an EMBL/GenBank/DDBJ whole genome shotgun (WGS) entry which is preliminary data.</text>
</comment>
<dbReference type="AlphaFoldDB" id="A0A1G2SES8"/>
<feature type="transmembrane region" description="Helical" evidence="1">
    <location>
        <begin position="24"/>
        <end position="44"/>
    </location>
</feature>
<dbReference type="Proteomes" id="UP000177987">
    <property type="component" value="Unassembled WGS sequence"/>
</dbReference>
<feature type="transmembrane region" description="Helical" evidence="1">
    <location>
        <begin position="219"/>
        <end position="248"/>
    </location>
</feature>
<reference evidence="2 3" key="1">
    <citation type="journal article" date="2016" name="Nat. Commun.">
        <title>Thousands of microbial genomes shed light on interconnected biogeochemical processes in an aquifer system.</title>
        <authorList>
            <person name="Anantharaman K."/>
            <person name="Brown C.T."/>
            <person name="Hug L.A."/>
            <person name="Sharon I."/>
            <person name="Castelle C.J."/>
            <person name="Probst A.J."/>
            <person name="Thomas B.C."/>
            <person name="Singh A."/>
            <person name="Wilkins M.J."/>
            <person name="Karaoz U."/>
            <person name="Brodie E.L."/>
            <person name="Williams K.H."/>
            <person name="Hubbard S.S."/>
            <person name="Banfield J.F."/>
        </authorList>
    </citation>
    <scope>NUCLEOTIDE SEQUENCE [LARGE SCALE GENOMIC DNA]</scope>
</reference>
<evidence type="ECO:0000256" key="1">
    <source>
        <dbReference type="SAM" id="Phobius"/>
    </source>
</evidence>
<evidence type="ECO:0000313" key="2">
    <source>
        <dbReference type="EMBL" id="OHA83530.1"/>
    </source>
</evidence>
<proteinExistence type="predicted"/>
<gene>
    <name evidence="2" type="ORF">A2937_00270</name>
</gene>
<evidence type="ECO:0000313" key="3">
    <source>
        <dbReference type="Proteomes" id="UP000177987"/>
    </source>
</evidence>
<protein>
    <submittedName>
        <fullName evidence="2">Uncharacterized protein</fullName>
    </submittedName>
</protein>
<dbReference type="EMBL" id="MHUW01000016">
    <property type="protein sequence ID" value="OHA83530.1"/>
    <property type="molecule type" value="Genomic_DNA"/>
</dbReference>
<organism evidence="2 3">
    <name type="scientific">Candidatus Yonathbacteria bacterium RIFCSPLOWO2_01_FULL_47_33b</name>
    <dbReference type="NCBI Taxonomy" id="1802727"/>
    <lineage>
        <taxon>Bacteria</taxon>
        <taxon>Candidatus Yonathiibacteriota</taxon>
    </lineage>
</organism>
<dbReference type="STRING" id="1802727.A2937_00270"/>
<keyword evidence="1" id="KW-1133">Transmembrane helix</keyword>